<dbReference type="SUPFAM" id="SSF54593">
    <property type="entry name" value="Glyoxalase/Bleomycin resistance protein/Dihydroxybiphenyl dioxygenase"/>
    <property type="match status" value="1"/>
</dbReference>
<dbReference type="PROSITE" id="PS51819">
    <property type="entry name" value="VOC"/>
    <property type="match status" value="1"/>
</dbReference>
<accession>A0A1V9G792</accession>
<dbReference type="InterPro" id="IPR029068">
    <property type="entry name" value="Glyas_Bleomycin-R_OHBP_Dase"/>
</dbReference>
<dbReference type="Gene3D" id="3.10.180.10">
    <property type="entry name" value="2,3-Dihydroxybiphenyl 1,2-Dioxygenase, domain 1"/>
    <property type="match status" value="1"/>
</dbReference>
<dbReference type="Proteomes" id="UP000192796">
    <property type="component" value="Unassembled WGS sequence"/>
</dbReference>
<dbReference type="STRING" id="1703345.A3860_12595"/>
<dbReference type="EMBL" id="LVYD01000002">
    <property type="protein sequence ID" value="OQP66336.1"/>
    <property type="molecule type" value="Genomic_DNA"/>
</dbReference>
<dbReference type="OrthoDB" id="1270449at2"/>
<reference evidence="2 3" key="1">
    <citation type="submission" date="2016-03" db="EMBL/GenBank/DDBJ databases">
        <title>Niastella vici sp. nov., isolated from farmland soil.</title>
        <authorList>
            <person name="Chen L."/>
            <person name="Wang D."/>
            <person name="Yang S."/>
            <person name="Wang G."/>
        </authorList>
    </citation>
    <scope>NUCLEOTIDE SEQUENCE [LARGE SCALE GENOMIC DNA]</scope>
    <source>
        <strain evidence="2 3">DJ57</strain>
    </source>
</reference>
<keyword evidence="3" id="KW-1185">Reference proteome</keyword>
<dbReference type="CDD" id="cd06587">
    <property type="entry name" value="VOC"/>
    <property type="match status" value="1"/>
</dbReference>
<protein>
    <recommendedName>
        <fullName evidence="1">VOC domain-containing protein</fullName>
    </recommendedName>
</protein>
<evidence type="ECO:0000313" key="3">
    <source>
        <dbReference type="Proteomes" id="UP000192796"/>
    </source>
</evidence>
<dbReference type="AlphaFoldDB" id="A0A1V9G792"/>
<dbReference type="InterPro" id="IPR051332">
    <property type="entry name" value="Fosfomycin_Res_Enzymes"/>
</dbReference>
<evidence type="ECO:0000313" key="2">
    <source>
        <dbReference type="EMBL" id="OQP66336.1"/>
    </source>
</evidence>
<dbReference type="RefSeq" id="WP_081145273.1">
    <property type="nucleotide sequence ID" value="NZ_LVYD01000002.1"/>
</dbReference>
<dbReference type="InterPro" id="IPR037523">
    <property type="entry name" value="VOC_core"/>
</dbReference>
<dbReference type="InterPro" id="IPR004360">
    <property type="entry name" value="Glyas_Fos-R_dOase_dom"/>
</dbReference>
<evidence type="ECO:0000259" key="1">
    <source>
        <dbReference type="PROSITE" id="PS51819"/>
    </source>
</evidence>
<gene>
    <name evidence="2" type="ORF">A3860_12595</name>
</gene>
<proteinExistence type="predicted"/>
<dbReference type="PANTHER" id="PTHR36113:SF3">
    <property type="entry name" value="SLL5075 PROTEIN"/>
    <property type="match status" value="1"/>
</dbReference>
<feature type="domain" description="VOC" evidence="1">
    <location>
        <begin position="2"/>
        <end position="121"/>
    </location>
</feature>
<organism evidence="2 3">
    <name type="scientific">Niastella vici</name>
    <dbReference type="NCBI Taxonomy" id="1703345"/>
    <lineage>
        <taxon>Bacteria</taxon>
        <taxon>Pseudomonadati</taxon>
        <taxon>Bacteroidota</taxon>
        <taxon>Chitinophagia</taxon>
        <taxon>Chitinophagales</taxon>
        <taxon>Chitinophagaceae</taxon>
        <taxon>Niastella</taxon>
    </lineage>
</organism>
<name>A0A1V9G792_9BACT</name>
<comment type="caution">
    <text evidence="2">The sequence shown here is derived from an EMBL/GenBank/DDBJ whole genome shotgun (WGS) entry which is preliminary data.</text>
</comment>
<dbReference type="PANTHER" id="PTHR36113">
    <property type="entry name" value="LYASE, PUTATIVE-RELATED-RELATED"/>
    <property type="match status" value="1"/>
</dbReference>
<dbReference type="Pfam" id="PF00903">
    <property type="entry name" value="Glyoxalase"/>
    <property type="match status" value="1"/>
</dbReference>
<sequence>MQINHLNFPVTDVAQTKSFFEKHFNFNCREVKGDNLMAILESEEGFVLTLMSTDFNRNGNSTYPDAFHMGFLVNDRDKVQSIWQRLHNDGVVLEQEPHNMRGVYGFYLHAPGNILIEISTIGI</sequence>